<sequence length="93" mass="11241">MKRYYTPRLEEALRSNVTPKTGAGPERNHQTGMNRCWIETRWIDQFVDRYWDEPNWNYRDGCLIPSRPTIYRDGTRTDRNGMGWDKRDDTSRI</sequence>
<evidence type="ECO:0000256" key="1">
    <source>
        <dbReference type="SAM" id="MobiDB-lite"/>
    </source>
</evidence>
<keyword evidence="3" id="KW-1185">Reference proteome</keyword>
<evidence type="ECO:0000313" key="2">
    <source>
        <dbReference type="EMBL" id="KAG5606622.1"/>
    </source>
</evidence>
<evidence type="ECO:0000313" key="3">
    <source>
        <dbReference type="Proteomes" id="UP000824120"/>
    </source>
</evidence>
<name>A0A9J5Z6J3_SOLCO</name>
<feature type="region of interest" description="Disordered" evidence="1">
    <location>
        <begin position="69"/>
        <end position="93"/>
    </location>
</feature>
<comment type="caution">
    <text evidence="2">The sequence shown here is derived from an EMBL/GenBank/DDBJ whole genome shotgun (WGS) entry which is preliminary data.</text>
</comment>
<dbReference type="Proteomes" id="UP000824120">
    <property type="component" value="Chromosome 5"/>
</dbReference>
<feature type="compositionally biased region" description="Basic and acidic residues" evidence="1">
    <location>
        <begin position="73"/>
        <end position="93"/>
    </location>
</feature>
<proteinExistence type="predicted"/>
<organism evidence="2 3">
    <name type="scientific">Solanum commersonii</name>
    <name type="common">Commerson's wild potato</name>
    <name type="synonym">Commerson's nightshade</name>
    <dbReference type="NCBI Taxonomy" id="4109"/>
    <lineage>
        <taxon>Eukaryota</taxon>
        <taxon>Viridiplantae</taxon>
        <taxon>Streptophyta</taxon>
        <taxon>Embryophyta</taxon>
        <taxon>Tracheophyta</taxon>
        <taxon>Spermatophyta</taxon>
        <taxon>Magnoliopsida</taxon>
        <taxon>eudicotyledons</taxon>
        <taxon>Gunneridae</taxon>
        <taxon>Pentapetalae</taxon>
        <taxon>asterids</taxon>
        <taxon>lamiids</taxon>
        <taxon>Solanales</taxon>
        <taxon>Solanaceae</taxon>
        <taxon>Solanoideae</taxon>
        <taxon>Solaneae</taxon>
        <taxon>Solanum</taxon>
    </lineage>
</organism>
<protein>
    <submittedName>
        <fullName evidence="2">Uncharacterized protein</fullName>
    </submittedName>
</protein>
<reference evidence="2 3" key="1">
    <citation type="submission" date="2020-09" db="EMBL/GenBank/DDBJ databases">
        <title>De no assembly of potato wild relative species, Solanum commersonii.</title>
        <authorList>
            <person name="Cho K."/>
        </authorList>
    </citation>
    <scope>NUCLEOTIDE SEQUENCE [LARGE SCALE GENOMIC DNA]</scope>
    <source>
        <strain evidence="2">LZ3.2</strain>
        <tissue evidence="2">Leaf</tissue>
    </source>
</reference>
<dbReference type="AlphaFoldDB" id="A0A9J5Z6J3"/>
<dbReference type="EMBL" id="JACXVP010000005">
    <property type="protein sequence ID" value="KAG5606622.1"/>
    <property type="molecule type" value="Genomic_DNA"/>
</dbReference>
<accession>A0A9J5Z6J3</accession>
<gene>
    <name evidence="2" type="ORF">H5410_028114</name>
</gene>